<dbReference type="InterPro" id="IPR000595">
    <property type="entry name" value="cNMP-bd_dom"/>
</dbReference>
<feature type="domain" description="Cyclic nucleotide-binding" evidence="2">
    <location>
        <begin position="28"/>
        <end position="151"/>
    </location>
</feature>
<dbReference type="Pfam" id="PF07228">
    <property type="entry name" value="SpoIIE"/>
    <property type="match status" value="1"/>
</dbReference>
<reference evidence="3" key="1">
    <citation type="submission" date="2024-01" db="EMBL/GenBank/DDBJ databases">
        <title>Bank of Algae and Cyanobacteria of the Azores (BACA) strain genomes.</title>
        <authorList>
            <person name="Luz R."/>
            <person name="Cordeiro R."/>
            <person name="Fonseca A."/>
            <person name="Goncalves V."/>
        </authorList>
    </citation>
    <scope>NUCLEOTIDE SEQUENCE</scope>
    <source>
        <strain evidence="3">BACA0141</strain>
    </source>
</reference>
<evidence type="ECO:0000259" key="2">
    <source>
        <dbReference type="PROSITE" id="PS50042"/>
    </source>
</evidence>
<proteinExistence type="predicted"/>
<sequence>MVNIPNPELSSLLSENRSILNTIASCSVFEGIDLQTIERLLPYFRIKSIEAGEVLIAPGQENHHLYLLLLGELRIYLAIFDELNPNSEMWGIISPGECIGEMSIIENKPVSARVVADGDCELIEIQETVFWERLVPIPRFVKNLLQGLSRRMRKHNEIALQKQIASEQLHRDLRAASKIQANILPQMPLFPNHPKVDVFAKVIPAKEVGGDFFDCLELDERYIYIAAGDVSGKGIPAALFMIRVITLLRLMISSSNSLASSFTSINQHLCKHNKDDMFVTMFVGIFDVDSGQLIYVNGGHNQPFLRNGSQPFEILNVPPGMLLGVFEDASFGLAELTLRPEDTLVIYTDGVTEAENENKEFFTTMRAGEVLNTVPSQATSQNVVETLEKSVFDFSGNVSQSDDITILSLRYLG</sequence>
<dbReference type="RefSeq" id="WP_330484696.1">
    <property type="nucleotide sequence ID" value="NZ_JAZBJZ010000070.1"/>
</dbReference>
<accession>A0AAW9Q0X7</accession>
<keyword evidence="1" id="KW-0378">Hydrolase</keyword>
<dbReference type="InterPro" id="IPR018490">
    <property type="entry name" value="cNMP-bd_dom_sf"/>
</dbReference>
<organism evidence="3 4">
    <name type="scientific">Tumidithrix elongata BACA0141</name>
    <dbReference type="NCBI Taxonomy" id="2716417"/>
    <lineage>
        <taxon>Bacteria</taxon>
        <taxon>Bacillati</taxon>
        <taxon>Cyanobacteriota</taxon>
        <taxon>Cyanophyceae</taxon>
        <taxon>Pseudanabaenales</taxon>
        <taxon>Pseudanabaenaceae</taxon>
        <taxon>Tumidithrix</taxon>
        <taxon>Tumidithrix elongata</taxon>
    </lineage>
</organism>
<comment type="caution">
    <text evidence="3">The sequence shown here is derived from an EMBL/GenBank/DDBJ whole genome shotgun (WGS) entry which is preliminary data.</text>
</comment>
<name>A0AAW9Q0X7_9CYAN</name>
<dbReference type="InterPro" id="IPR036457">
    <property type="entry name" value="PPM-type-like_dom_sf"/>
</dbReference>
<dbReference type="SUPFAM" id="SSF81606">
    <property type="entry name" value="PP2C-like"/>
    <property type="match status" value="1"/>
</dbReference>
<dbReference type="PANTHER" id="PTHR43156:SF2">
    <property type="entry name" value="STAGE II SPORULATION PROTEIN E"/>
    <property type="match status" value="1"/>
</dbReference>
<dbReference type="Gene3D" id="3.60.40.10">
    <property type="entry name" value="PPM-type phosphatase domain"/>
    <property type="match status" value="1"/>
</dbReference>
<dbReference type="CDD" id="cd00038">
    <property type="entry name" value="CAP_ED"/>
    <property type="match status" value="1"/>
</dbReference>
<keyword evidence="4" id="KW-1185">Reference proteome</keyword>
<dbReference type="SMART" id="SM00331">
    <property type="entry name" value="PP2C_SIG"/>
    <property type="match status" value="1"/>
</dbReference>
<dbReference type="GO" id="GO:0016791">
    <property type="term" value="F:phosphatase activity"/>
    <property type="evidence" value="ECO:0007669"/>
    <property type="project" value="TreeGrafter"/>
</dbReference>
<dbReference type="SUPFAM" id="SSF51206">
    <property type="entry name" value="cAMP-binding domain-like"/>
    <property type="match status" value="1"/>
</dbReference>
<dbReference type="InterPro" id="IPR014710">
    <property type="entry name" value="RmlC-like_jellyroll"/>
</dbReference>
<protein>
    <submittedName>
        <fullName evidence="3">SpoIIE family protein phosphatase</fullName>
    </submittedName>
</protein>
<gene>
    <name evidence="3" type="ORF">V2H45_16105</name>
</gene>
<evidence type="ECO:0000313" key="3">
    <source>
        <dbReference type="EMBL" id="MEE3718263.1"/>
    </source>
</evidence>
<dbReference type="SMART" id="SM00100">
    <property type="entry name" value="cNMP"/>
    <property type="match status" value="1"/>
</dbReference>
<evidence type="ECO:0000313" key="4">
    <source>
        <dbReference type="Proteomes" id="UP001333818"/>
    </source>
</evidence>
<dbReference type="InterPro" id="IPR052016">
    <property type="entry name" value="Bact_Sigma-Reg"/>
</dbReference>
<dbReference type="PANTHER" id="PTHR43156">
    <property type="entry name" value="STAGE II SPORULATION PROTEIN E-RELATED"/>
    <property type="match status" value="1"/>
</dbReference>
<evidence type="ECO:0000256" key="1">
    <source>
        <dbReference type="ARBA" id="ARBA00022801"/>
    </source>
</evidence>
<dbReference type="Proteomes" id="UP001333818">
    <property type="component" value="Unassembled WGS sequence"/>
</dbReference>
<dbReference type="AlphaFoldDB" id="A0AAW9Q0X7"/>
<dbReference type="Gene3D" id="2.60.120.10">
    <property type="entry name" value="Jelly Rolls"/>
    <property type="match status" value="1"/>
</dbReference>
<dbReference type="InterPro" id="IPR001932">
    <property type="entry name" value="PPM-type_phosphatase-like_dom"/>
</dbReference>
<dbReference type="Pfam" id="PF00027">
    <property type="entry name" value="cNMP_binding"/>
    <property type="match status" value="1"/>
</dbReference>
<dbReference type="PROSITE" id="PS50042">
    <property type="entry name" value="CNMP_BINDING_3"/>
    <property type="match status" value="1"/>
</dbReference>
<dbReference type="EMBL" id="JAZBJZ010000070">
    <property type="protein sequence ID" value="MEE3718263.1"/>
    <property type="molecule type" value="Genomic_DNA"/>
</dbReference>